<sequence>MALEQVIATATQLAASVEVGDFATARGQACSVTTLAGQAELQTVAHAAQRMLSALADIPVDEQELGLAMIELADETALLVQGELGP</sequence>
<protein>
    <submittedName>
        <fullName evidence="1">Uncharacterized protein</fullName>
    </submittedName>
</protein>
<dbReference type="AlphaFoldDB" id="A0A0F3KXC6"/>
<keyword evidence="2" id="KW-1185">Reference proteome</keyword>
<dbReference type="EMBL" id="JZRB01000018">
    <property type="protein sequence ID" value="KJV34764.1"/>
    <property type="molecule type" value="Genomic_DNA"/>
</dbReference>
<reference evidence="1 2" key="1">
    <citation type="submission" date="2015-03" db="EMBL/GenBank/DDBJ databases">
        <title>Draft genome sequence of Luteibacter yeojuensis strain SU11.</title>
        <authorList>
            <person name="Sulaiman J."/>
            <person name="Priya K."/>
            <person name="Chan K.-G."/>
        </authorList>
    </citation>
    <scope>NUCLEOTIDE SEQUENCE [LARGE SCALE GENOMIC DNA]</scope>
    <source>
        <strain evidence="1 2">SU11</strain>
    </source>
</reference>
<dbReference type="RefSeq" id="WP_045829289.1">
    <property type="nucleotide sequence ID" value="NZ_JZRB01000018.1"/>
</dbReference>
<evidence type="ECO:0000313" key="2">
    <source>
        <dbReference type="Proteomes" id="UP000033651"/>
    </source>
</evidence>
<dbReference type="Proteomes" id="UP000033651">
    <property type="component" value="Unassembled WGS sequence"/>
</dbReference>
<comment type="caution">
    <text evidence="1">The sequence shown here is derived from an EMBL/GenBank/DDBJ whole genome shotgun (WGS) entry which is preliminary data.</text>
</comment>
<organism evidence="1 2">
    <name type="scientific">Luteibacter yeojuensis</name>
    <dbReference type="NCBI Taxonomy" id="345309"/>
    <lineage>
        <taxon>Bacteria</taxon>
        <taxon>Pseudomonadati</taxon>
        <taxon>Pseudomonadota</taxon>
        <taxon>Gammaproteobacteria</taxon>
        <taxon>Lysobacterales</taxon>
        <taxon>Rhodanobacteraceae</taxon>
        <taxon>Luteibacter</taxon>
    </lineage>
</organism>
<evidence type="ECO:0000313" key="1">
    <source>
        <dbReference type="EMBL" id="KJV34764.1"/>
    </source>
</evidence>
<proteinExistence type="predicted"/>
<gene>
    <name evidence="1" type="ORF">VI08_09245</name>
</gene>
<name>A0A0F3KXC6_9GAMM</name>
<accession>A0A0F3KXC6</accession>
<dbReference type="PATRIC" id="fig|345309.4.peg.1077"/>